<evidence type="ECO:0000313" key="9">
    <source>
        <dbReference type="Proteomes" id="UP001054252"/>
    </source>
</evidence>
<dbReference type="Gene3D" id="3.40.1810.10">
    <property type="entry name" value="Transcription factor, MADS-box"/>
    <property type="match status" value="1"/>
</dbReference>
<dbReference type="InterPro" id="IPR033896">
    <property type="entry name" value="MEF2-like_N"/>
</dbReference>
<keyword evidence="2" id="KW-0805">Transcription regulation</keyword>
<evidence type="ECO:0000256" key="4">
    <source>
        <dbReference type="ARBA" id="ARBA00023163"/>
    </source>
</evidence>
<dbReference type="EMBL" id="BPVZ01000032">
    <property type="protein sequence ID" value="GKV10296.1"/>
    <property type="molecule type" value="Genomic_DNA"/>
</dbReference>
<dbReference type="Pfam" id="PF00319">
    <property type="entry name" value="SRF-TF"/>
    <property type="match status" value="1"/>
</dbReference>
<keyword evidence="4" id="KW-0804">Transcription</keyword>
<reference evidence="8 9" key="1">
    <citation type="journal article" date="2021" name="Commun. Biol.">
        <title>The genome of Shorea leprosula (Dipterocarpaceae) highlights the ecological relevance of drought in aseasonal tropical rainforests.</title>
        <authorList>
            <person name="Ng K.K.S."/>
            <person name="Kobayashi M.J."/>
            <person name="Fawcett J.A."/>
            <person name="Hatakeyama M."/>
            <person name="Paape T."/>
            <person name="Ng C.H."/>
            <person name="Ang C.C."/>
            <person name="Tnah L.H."/>
            <person name="Lee C.T."/>
            <person name="Nishiyama T."/>
            <person name="Sese J."/>
            <person name="O'Brien M.J."/>
            <person name="Copetti D."/>
            <person name="Mohd Noor M.I."/>
            <person name="Ong R.C."/>
            <person name="Putra M."/>
            <person name="Sireger I.Z."/>
            <person name="Indrioko S."/>
            <person name="Kosugi Y."/>
            <person name="Izuno A."/>
            <person name="Isagi Y."/>
            <person name="Lee S.L."/>
            <person name="Shimizu K.K."/>
        </authorList>
    </citation>
    <scope>NUCLEOTIDE SEQUENCE [LARGE SCALE GENOMIC DNA]</scope>
    <source>
        <strain evidence="8">214</strain>
    </source>
</reference>
<dbReference type="GO" id="GO:0000977">
    <property type="term" value="F:RNA polymerase II transcription regulatory region sequence-specific DNA binding"/>
    <property type="evidence" value="ECO:0007669"/>
    <property type="project" value="InterPro"/>
</dbReference>
<evidence type="ECO:0000256" key="3">
    <source>
        <dbReference type="ARBA" id="ARBA00023125"/>
    </source>
</evidence>
<dbReference type="AlphaFoldDB" id="A0AAV5JC51"/>
<gene>
    <name evidence="8" type="ORF">SLEP1_g21685</name>
</gene>
<keyword evidence="5" id="KW-0539">Nucleus</keyword>
<dbReference type="InterPro" id="IPR036879">
    <property type="entry name" value="TF_MADSbox_sf"/>
</dbReference>
<dbReference type="FunFam" id="3.40.1810.10:FF:000028">
    <property type="entry name" value="Agamous-like MADS-box protein AGL66 isoform A"/>
    <property type="match status" value="1"/>
</dbReference>
<comment type="subcellular location">
    <subcellularLocation>
        <location evidence="1">Nucleus</location>
    </subcellularLocation>
</comment>
<comment type="caution">
    <text evidence="8">The sequence shown here is derived from an EMBL/GenBank/DDBJ whole genome shotgun (WGS) entry which is preliminary data.</text>
</comment>
<name>A0AAV5JC51_9ROSI</name>
<keyword evidence="3" id="KW-0238">DNA-binding</keyword>
<keyword evidence="9" id="KW-1185">Reference proteome</keyword>
<proteinExistence type="predicted"/>
<dbReference type="CDD" id="cd00265">
    <property type="entry name" value="MADS_MEF2_like"/>
    <property type="match status" value="1"/>
</dbReference>
<dbReference type="SUPFAM" id="SSF55455">
    <property type="entry name" value="SRF-like"/>
    <property type="match status" value="1"/>
</dbReference>
<dbReference type="PANTHER" id="PTHR48019">
    <property type="entry name" value="SERUM RESPONSE FACTOR HOMOLOG"/>
    <property type="match status" value="1"/>
</dbReference>
<dbReference type="InterPro" id="IPR050142">
    <property type="entry name" value="MADS-box/MEF2_TF"/>
</dbReference>
<dbReference type="SMART" id="SM00432">
    <property type="entry name" value="MADS"/>
    <property type="match status" value="1"/>
</dbReference>
<dbReference type="InterPro" id="IPR002100">
    <property type="entry name" value="TF_MADSbox"/>
</dbReference>
<feature type="domain" description="MADS-box" evidence="7">
    <location>
        <begin position="1"/>
        <end position="61"/>
    </location>
</feature>
<dbReference type="GO" id="GO:0005634">
    <property type="term" value="C:nucleus"/>
    <property type="evidence" value="ECO:0007669"/>
    <property type="project" value="UniProtKB-SubCell"/>
</dbReference>
<keyword evidence="6" id="KW-0175">Coiled coil</keyword>
<protein>
    <recommendedName>
        <fullName evidence="7">MADS-box domain-containing protein</fullName>
    </recommendedName>
</protein>
<evidence type="ECO:0000256" key="2">
    <source>
        <dbReference type="ARBA" id="ARBA00023015"/>
    </source>
</evidence>
<dbReference type="GO" id="GO:0045944">
    <property type="term" value="P:positive regulation of transcription by RNA polymerase II"/>
    <property type="evidence" value="ECO:0007669"/>
    <property type="project" value="InterPro"/>
</dbReference>
<evidence type="ECO:0000259" key="7">
    <source>
        <dbReference type="PROSITE" id="PS50066"/>
    </source>
</evidence>
<organism evidence="8 9">
    <name type="scientific">Rubroshorea leprosula</name>
    <dbReference type="NCBI Taxonomy" id="152421"/>
    <lineage>
        <taxon>Eukaryota</taxon>
        <taxon>Viridiplantae</taxon>
        <taxon>Streptophyta</taxon>
        <taxon>Embryophyta</taxon>
        <taxon>Tracheophyta</taxon>
        <taxon>Spermatophyta</taxon>
        <taxon>Magnoliopsida</taxon>
        <taxon>eudicotyledons</taxon>
        <taxon>Gunneridae</taxon>
        <taxon>Pentapetalae</taxon>
        <taxon>rosids</taxon>
        <taxon>malvids</taxon>
        <taxon>Malvales</taxon>
        <taxon>Dipterocarpaceae</taxon>
        <taxon>Rubroshorea</taxon>
    </lineage>
</organism>
<evidence type="ECO:0000256" key="5">
    <source>
        <dbReference type="ARBA" id="ARBA00023242"/>
    </source>
</evidence>
<evidence type="ECO:0000313" key="8">
    <source>
        <dbReference type="EMBL" id="GKV10296.1"/>
    </source>
</evidence>
<dbReference type="GO" id="GO:0046983">
    <property type="term" value="F:protein dimerization activity"/>
    <property type="evidence" value="ECO:0007669"/>
    <property type="project" value="InterPro"/>
</dbReference>
<dbReference type="PROSITE" id="PS50066">
    <property type="entry name" value="MADS_BOX_2"/>
    <property type="match status" value="1"/>
</dbReference>
<sequence>MGRVKLQIRRIENTSNRQVTFSKRRNGLIKKAYELSVLCDVDVALITFSPSGRPTVFSGNKSIEEILARYINLPEHERGRLKDKEFLVLQKALGKSRVDQNEQACQLASSTVSTDSQLEETQQEIVKLRSQIADMEKRLRVFEGDVSEIMTLCEAECREQILEAALKQVQMRKQVIEEKYNSPSEPQLHPPDTADVNGFVKGTTSNSILDQWIPERYPQVQTMNFLDSNGLLPQRDQTTHGVAEILHAELCTLLHGQDMNVEDHVSPRSGLENDSNFLQHSQFGQAIDVNLSRWTDLYPAGNDPFQEAQAGGRELLVLSQISPSST</sequence>
<dbReference type="Proteomes" id="UP001054252">
    <property type="component" value="Unassembled WGS sequence"/>
</dbReference>
<evidence type="ECO:0000256" key="6">
    <source>
        <dbReference type="SAM" id="Coils"/>
    </source>
</evidence>
<accession>A0AAV5JC51</accession>
<evidence type="ECO:0000256" key="1">
    <source>
        <dbReference type="ARBA" id="ARBA00004123"/>
    </source>
</evidence>
<feature type="coiled-coil region" evidence="6">
    <location>
        <begin position="118"/>
        <end position="179"/>
    </location>
</feature>
<dbReference type="PRINTS" id="PR00404">
    <property type="entry name" value="MADSDOMAIN"/>
</dbReference>